<accession>A0A0J0XJG5</accession>
<sequence>MPRPKPSGLRAQQPRQAKHRALESVPPPSQPLNALVEAQPLSLSQPSQLSPESQEGANGSGSVDWDLFATVLSKTARDHERRKRLTPRKSQPNSQTTPVRRPHTQDSTPQQQWEDDDLPSANDTQFAPYRESEDFPSPSGSQFGDALPAVDDSQFDETARPRRRAIPLPETIDEDKLEGEDGLPEVDDSQFQETTRPHPRRTPHSTENEEDQLPSRASVQVKEEEGTPRPKDERFSVAEFESYQEDNPADFEEDDPDLRPERGLSDEADDIKEEDDLPSPNDSQFEETTRIRPERSVEDDEDDEDELSSPSDSQSKVVSREEELQDEEDSFPDPTDSQFEQTFAREQPDDELLFDEAESLNEQAEQPRQRQKTSGESAEIAATEAVLSTEAGEGDQQEEGETVMVQTPVEQAPDEQAQAAVERTRVERVEIVAEQLTERVEVVAEQLPERIEVDQAMPLERPESPVEGVVDDPQPGSPEAGAVLTAPAAPQPIPPVPQLVSARVRRDRDDPTEFLPPDEEDLTEAERRGEVRQTPQPRGVLRGPRRPRRSRQTDVQSLETHVTQPEPVVSEEHPLMEIDAYDVELQDARRDALEPDFDPPPDSFHRPPRHATRDAQHGARRDNERLNNSVPDEDINNPATAPLQVPSQRVPEDLYLVDERGRPLRPNEAYVVPPDWAPPRSVIHGQKNGHVYRYSRLNGRHMRWTVPESLLLWRTIQQVPMSVENPIDVVVYFYGEFGVRNQSLAWYNKQHMRSRLVTMCETRVNRKLPIELRARMFLPRSDPRRMEYEKDKVAYQAAEAERLAIKAEESSDEEMMSDGGRTDDRDEDDLGDENEFRGEADFRVEEDFRIEEEDELDDSPPPPQPKRRRVERDPHEREHMERVERERMPIDRAERERDRERVRKPVNRAYVEIPVRRRRQTVSSPAARDEDRSRGSRRDDGTSRRAQRPEKNVLHFYRRKHADFAHLPPFDVPSPPQSATPSEQELEPESEPEPPRRQSAPGRMRRARPRSSRRTAFDDLMEESDEGEAQPEVEQAAERPESEDEIRGFSELPDLESEEDEAPPPRDETPYFEAPEQSDKEASRRRMPAPPRAMPRSSTRSARRVTRSAANPRSSPPHDAPSPSLSRRAKHVVSYKQAEPADDKAGGETDKRRRRADERYSGVEAPEESYEPSSDAEGDGSEDEARPSEELRTADTTRQTRRLTRSSQAPAEDELPARPTRRTRASQAPEEFPTRQTGRRTRSSQAQPEAPTQNARRTRSSQAPQELPARQMGRRTRASHALSEDEVPRQMGRRTRASPAPVKEEEVHQGRSVARRNAGSSRTRQGKARAISVDEEVRLPAEDDAGDILEVEEDDAQETEAQETQTREGVDEMGTQDVGGETGGEIGEKTGEETQDASLVVRRELIKQKVLRGE</sequence>
<feature type="compositionally biased region" description="Polar residues" evidence="1">
    <location>
        <begin position="553"/>
        <end position="563"/>
    </location>
</feature>
<feature type="region of interest" description="Disordered" evidence="1">
    <location>
        <begin position="1"/>
        <end position="404"/>
    </location>
</feature>
<feature type="compositionally biased region" description="Basic and acidic residues" evidence="1">
    <location>
        <begin position="221"/>
        <end position="236"/>
    </location>
</feature>
<dbReference type="STRING" id="879819.A0A0J0XJG5"/>
<feature type="compositionally biased region" description="Basic and acidic residues" evidence="1">
    <location>
        <begin position="1139"/>
        <end position="1161"/>
    </location>
</feature>
<feature type="region of interest" description="Disordered" evidence="1">
    <location>
        <begin position="592"/>
        <end position="644"/>
    </location>
</feature>
<feature type="compositionally biased region" description="Basic and acidic residues" evidence="1">
    <location>
        <begin position="870"/>
        <end position="903"/>
    </location>
</feature>
<feature type="compositionally biased region" description="Acidic residues" evidence="1">
    <location>
        <begin position="171"/>
        <end position="190"/>
    </location>
</feature>
<dbReference type="GeneID" id="28985437"/>
<feature type="compositionally biased region" description="Polar residues" evidence="1">
    <location>
        <begin position="360"/>
        <end position="376"/>
    </location>
</feature>
<reference evidence="2 3" key="1">
    <citation type="submission" date="2015-03" db="EMBL/GenBank/DDBJ databases">
        <title>Genomics and transcriptomics of the oil-accumulating basidiomycete yeast T. oleaginosus allow insights into substrate utilization and the diverse evolutionary trajectories of mating systems in fungi.</title>
        <authorList>
            <consortium name="DOE Joint Genome Institute"/>
            <person name="Kourist R."/>
            <person name="Kracht O."/>
            <person name="Bracharz F."/>
            <person name="Lipzen A."/>
            <person name="Nolan M."/>
            <person name="Ohm R."/>
            <person name="Grigoriev I."/>
            <person name="Sun S."/>
            <person name="Heitman J."/>
            <person name="Bruck T."/>
            <person name="Nowrousian M."/>
        </authorList>
    </citation>
    <scope>NUCLEOTIDE SEQUENCE [LARGE SCALE GENOMIC DNA]</scope>
    <source>
        <strain evidence="2 3">IBC0246</strain>
    </source>
</reference>
<feature type="compositionally biased region" description="Basic and acidic residues" evidence="1">
    <location>
        <begin position="834"/>
        <end position="847"/>
    </location>
</feature>
<feature type="compositionally biased region" description="Polar residues" evidence="1">
    <location>
        <begin position="88"/>
        <end position="98"/>
    </location>
</feature>
<feature type="compositionally biased region" description="Basic residues" evidence="1">
    <location>
        <begin position="1003"/>
        <end position="1013"/>
    </location>
</feature>
<feature type="region of interest" description="Disordered" evidence="1">
    <location>
        <begin position="453"/>
        <end position="574"/>
    </location>
</feature>
<feature type="compositionally biased region" description="Basic and acidic residues" evidence="1">
    <location>
        <begin position="1183"/>
        <end position="1195"/>
    </location>
</feature>
<organism evidence="2 3">
    <name type="scientific">Cutaneotrichosporon oleaginosum</name>
    <dbReference type="NCBI Taxonomy" id="879819"/>
    <lineage>
        <taxon>Eukaryota</taxon>
        <taxon>Fungi</taxon>
        <taxon>Dikarya</taxon>
        <taxon>Basidiomycota</taxon>
        <taxon>Agaricomycotina</taxon>
        <taxon>Tremellomycetes</taxon>
        <taxon>Trichosporonales</taxon>
        <taxon>Trichosporonaceae</taxon>
        <taxon>Cutaneotrichosporon</taxon>
    </lineage>
</organism>
<feature type="compositionally biased region" description="Basic and acidic residues" evidence="1">
    <location>
        <begin position="927"/>
        <end position="953"/>
    </location>
</feature>
<evidence type="ECO:0000313" key="3">
    <source>
        <dbReference type="Proteomes" id="UP000053611"/>
    </source>
</evidence>
<feature type="compositionally biased region" description="Basic and acidic residues" evidence="1">
    <location>
        <begin position="611"/>
        <end position="625"/>
    </location>
</feature>
<feature type="compositionally biased region" description="Acidic residues" evidence="1">
    <location>
        <begin position="1019"/>
        <end position="1031"/>
    </location>
</feature>
<feature type="compositionally biased region" description="Low complexity" evidence="1">
    <location>
        <begin position="308"/>
        <end position="317"/>
    </location>
</feature>
<feature type="compositionally biased region" description="Acidic residues" evidence="1">
    <location>
        <begin position="297"/>
        <end position="307"/>
    </location>
</feature>
<feature type="compositionally biased region" description="Acidic residues" evidence="1">
    <location>
        <begin position="512"/>
        <end position="523"/>
    </location>
</feature>
<feature type="compositionally biased region" description="Acidic residues" evidence="1">
    <location>
        <begin position="1342"/>
        <end position="1361"/>
    </location>
</feature>
<dbReference type="OrthoDB" id="2565251at2759"/>
<feature type="compositionally biased region" description="Acidic residues" evidence="1">
    <location>
        <begin position="1053"/>
        <end position="1062"/>
    </location>
</feature>
<feature type="compositionally biased region" description="Acidic residues" evidence="1">
    <location>
        <begin position="848"/>
        <end position="858"/>
    </location>
</feature>
<evidence type="ECO:0000313" key="2">
    <source>
        <dbReference type="EMBL" id="KLT41237.1"/>
    </source>
</evidence>
<dbReference type="EMBL" id="KQ087221">
    <property type="protein sequence ID" value="KLT41237.1"/>
    <property type="molecule type" value="Genomic_DNA"/>
</dbReference>
<dbReference type="RefSeq" id="XP_018277728.1">
    <property type="nucleotide sequence ID" value="XM_018424834.1"/>
</dbReference>
<dbReference type="Proteomes" id="UP000053611">
    <property type="component" value="Unassembled WGS sequence"/>
</dbReference>
<feature type="compositionally biased region" description="Basic and acidic residues" evidence="1">
    <location>
        <begin position="1036"/>
        <end position="1048"/>
    </location>
</feature>
<evidence type="ECO:0000256" key="1">
    <source>
        <dbReference type="SAM" id="MobiDB-lite"/>
    </source>
</evidence>
<gene>
    <name evidence="2" type="ORF">CC85DRAFT_292777</name>
</gene>
<feature type="compositionally biased region" description="Acidic residues" evidence="1">
    <location>
        <begin position="242"/>
        <end position="256"/>
    </location>
</feature>
<feature type="compositionally biased region" description="Acidic residues" evidence="1">
    <location>
        <begin position="392"/>
        <end position="401"/>
    </location>
</feature>
<name>A0A0J0XJG5_9TREE</name>
<protein>
    <submittedName>
        <fullName evidence="2">Uncharacterized protein</fullName>
    </submittedName>
</protein>
<feature type="region of interest" description="Disordered" evidence="1">
    <location>
        <begin position="804"/>
        <end position="1399"/>
    </location>
</feature>
<feature type="compositionally biased region" description="Basic and acidic residues" evidence="1">
    <location>
        <begin position="287"/>
        <end position="296"/>
    </location>
</feature>
<feature type="compositionally biased region" description="Polar residues" evidence="1">
    <location>
        <begin position="1246"/>
        <end position="1264"/>
    </location>
</feature>
<feature type="compositionally biased region" description="Acidic residues" evidence="1">
    <location>
        <begin position="348"/>
        <end position="359"/>
    </location>
</feature>
<feature type="compositionally biased region" description="Acidic residues" evidence="1">
    <location>
        <begin position="1165"/>
        <end position="1182"/>
    </location>
</feature>
<feature type="compositionally biased region" description="Low complexity" evidence="1">
    <location>
        <begin position="39"/>
        <end position="55"/>
    </location>
</feature>
<feature type="compositionally biased region" description="Acidic residues" evidence="1">
    <location>
        <begin position="266"/>
        <end position="277"/>
    </location>
</feature>
<keyword evidence="3" id="KW-1185">Reference proteome</keyword>
<proteinExistence type="predicted"/>